<dbReference type="GeneID" id="4617864"/>
<keyword evidence="3" id="KW-1185">Reference proteome</keyword>
<proteinExistence type="predicted"/>
<reference evidence="2" key="1">
    <citation type="submission" date="2006-12" db="EMBL/GenBank/DDBJ databases">
        <title>Complete sequence of Pyrobaculum islandicum DSM 4184.</title>
        <authorList>
            <person name="Copeland A."/>
            <person name="Lucas S."/>
            <person name="Lapidus A."/>
            <person name="Barry K."/>
            <person name="Detter J.C."/>
            <person name="Glavina del Rio T."/>
            <person name="Dalin E."/>
            <person name="Tice H."/>
            <person name="Pitluck S."/>
            <person name="Meincke L."/>
            <person name="Brettin T."/>
            <person name="Bruce D."/>
            <person name="Han C."/>
            <person name="Tapia R."/>
            <person name="Gilna P."/>
            <person name="Schmutz J."/>
            <person name="Larimer F."/>
            <person name="Land M."/>
            <person name="Hauser L."/>
            <person name="Kyrpides N."/>
            <person name="Mikhailova N."/>
            <person name="Cozen A.E."/>
            <person name="Fitz-Gibbon S.T."/>
            <person name="House C.H."/>
            <person name="Saltikov C."/>
            <person name="Lowe T."/>
            <person name="Richardson P."/>
        </authorList>
    </citation>
    <scope>NUCLEOTIDE SEQUENCE [LARGE SCALE GENOMIC DNA]</scope>
    <source>
        <strain evidence="2">DSM 4184</strain>
    </source>
</reference>
<gene>
    <name evidence="2" type="ordered locus">Pisl_0690</name>
</gene>
<sequence>MAILGIDITPDGNFAYIVVEGKTTLEKGIVNPRNLPSLFKKYAIRTLAVDNVSELFQYGRALIKLLSKLPYTVEVIEVTRDKLGFKKMEELVQEYFGVAKSHLTPLETAEYLALLASLGIGTPVKLFEEETIILIYRKISTTPGGMSRNRFMRNITHRIKSIASKIELKLKEAKLDYDLFIKEESGEVTSAKFVVYANKEVVRRYIKPMRSIDVAVTIYSAPAKRGGTPSHERYLILGVDPGVVTGLAILTLDGEVLDTAARRGLSRGDILRYVRQWGIPVLIATDVAEAPEFVKRLAAMSGAVLYTPGKDLSSEEKTEILDKINWRVKSSHERDALVAAYRAYQEYKLKFDKIEKEFGKILNLEQLEYAKALVVRGYSIAQAVSEALKKREEKEVRVVYITAEKPCGRRESALETQIRALEYENQQLRKELETLRQEYTQLRKRLEDEKWRDLRYRELQTRVETLTSELIKKEAELEQLKKVFIEILSNYGSKYKLIHTSETVECKGDEPVGTICRNIESVEEAVARKTLGVPLKQVAKLQLGEFYVIDQDLVKKLVEDIRRKIEERKEIDLRKIVEQYRRGLIQRHFPS</sequence>
<evidence type="ECO:0000313" key="3">
    <source>
        <dbReference type="Proteomes" id="UP000002595"/>
    </source>
</evidence>
<feature type="coiled-coil region" evidence="1">
    <location>
        <begin position="411"/>
        <end position="483"/>
    </location>
</feature>
<dbReference type="AlphaFoldDB" id="A1RSD6"/>
<accession>A1RSD6</accession>
<name>A1RSD6_PYRIL</name>
<keyword evidence="1" id="KW-0175">Coiled coil</keyword>
<dbReference type="EMBL" id="CP000504">
    <property type="protein sequence ID" value="ABL87868.1"/>
    <property type="molecule type" value="Genomic_DNA"/>
</dbReference>
<evidence type="ECO:0008006" key="4">
    <source>
        <dbReference type="Google" id="ProtNLM"/>
    </source>
</evidence>
<dbReference type="STRING" id="384616.Pisl_0690"/>
<dbReference type="PANTHER" id="PTHR40707:SF1">
    <property type="entry name" value="DUF460 DOMAIN-CONTAINING PROTEIN"/>
    <property type="match status" value="1"/>
</dbReference>
<dbReference type="Proteomes" id="UP000002595">
    <property type="component" value="Chromosome"/>
</dbReference>
<protein>
    <recommendedName>
        <fullName evidence="4">DUF460 domain-containing protein</fullName>
    </recommendedName>
</protein>
<dbReference type="OrthoDB" id="15228at2157"/>
<evidence type="ECO:0000313" key="2">
    <source>
        <dbReference type="EMBL" id="ABL87868.1"/>
    </source>
</evidence>
<dbReference type="HOGENOM" id="CLU_027052_1_0_2"/>
<organism evidence="2 3">
    <name type="scientific">Pyrobaculum islandicum (strain DSM 4184 / JCM 9189 / GEO3)</name>
    <dbReference type="NCBI Taxonomy" id="384616"/>
    <lineage>
        <taxon>Archaea</taxon>
        <taxon>Thermoproteota</taxon>
        <taxon>Thermoprotei</taxon>
        <taxon>Thermoproteales</taxon>
        <taxon>Thermoproteaceae</taxon>
        <taxon>Pyrobaculum</taxon>
    </lineage>
</organism>
<dbReference type="InterPro" id="IPR007408">
    <property type="entry name" value="DUF460"/>
</dbReference>
<evidence type="ECO:0000256" key="1">
    <source>
        <dbReference type="SAM" id="Coils"/>
    </source>
</evidence>
<dbReference type="KEGG" id="pis:Pisl_0690"/>
<dbReference type="eggNOG" id="arCOG04219">
    <property type="taxonomic scope" value="Archaea"/>
</dbReference>
<dbReference type="Pfam" id="PF04312">
    <property type="entry name" value="DUF460"/>
    <property type="match status" value="1"/>
</dbReference>
<dbReference type="PANTHER" id="PTHR40707">
    <property type="entry name" value="POSSIBLE NUCLEASE OF RNASE H FOLD, RUVC/YQGF FAMILY"/>
    <property type="match status" value="1"/>
</dbReference>
<dbReference type="RefSeq" id="WP_011762444.1">
    <property type="nucleotide sequence ID" value="NC_008701.1"/>
</dbReference>